<comment type="caution">
    <text evidence="2">The sequence shown here is derived from an EMBL/GenBank/DDBJ whole genome shotgun (WGS) entry which is preliminary data.</text>
</comment>
<feature type="region of interest" description="Disordered" evidence="1">
    <location>
        <begin position="426"/>
        <end position="479"/>
    </location>
</feature>
<gene>
    <name evidence="2" type="ORF">EDD38_7436</name>
</gene>
<dbReference type="Pfam" id="PF05133">
    <property type="entry name" value="SPP1_portal"/>
    <property type="match status" value="1"/>
</dbReference>
<sequence length="479" mass="53053">MLRDAAPEDWRDYLIKAHDAELLQLNLLNAYYEGTQPLSYLAPELLAELNERMRQVVINWPQLVVDSLEERLDVEGFRYARAEQTADDIWDMWQANDLDEGSQQGHVDSIALGRAYTITGPDEADDDMPVITVESPLDVFTAADPRTRHTAAGIKRWEEPGFAGEQPTKYTNLYLPNARFTYVRVKGKWQEDTDLRWEHNLGDALVQVLANRPRIKRPLGTSEMSSVLPLSDAANKQASDMMVAAEYHAMPRRWATGMAREDFADADGNPLGSFSALAGRLWVNESTDVKFGQFPEASLTNFHDSIRLLAQLVASLSGLPPAYLGLTTDNPPSADGIRSAETRLVKRAERRQRGLGGPWERTMRSALRVRDGEVSPEARRLETVWRDPATPTYAQKADAVVKLHGAGLLPTEQAWEDLGYSAEQRSRMRRMQQDALDRAMGDDYAAGYGPKPPADGPEPAPGPAPDGPAPAADPQPAAA</sequence>
<organism evidence="2 3">
    <name type="scientific">Kitasatospora cineracea</name>
    <dbReference type="NCBI Taxonomy" id="88074"/>
    <lineage>
        <taxon>Bacteria</taxon>
        <taxon>Bacillati</taxon>
        <taxon>Actinomycetota</taxon>
        <taxon>Actinomycetes</taxon>
        <taxon>Kitasatosporales</taxon>
        <taxon>Streptomycetaceae</taxon>
        <taxon>Kitasatospora</taxon>
    </lineage>
</organism>
<evidence type="ECO:0000256" key="1">
    <source>
        <dbReference type="SAM" id="MobiDB-lite"/>
    </source>
</evidence>
<dbReference type="EMBL" id="RKQG01000004">
    <property type="protein sequence ID" value="RPE27291.1"/>
    <property type="molecule type" value="Genomic_DNA"/>
</dbReference>
<feature type="compositionally biased region" description="Basic and acidic residues" evidence="1">
    <location>
        <begin position="431"/>
        <end position="441"/>
    </location>
</feature>
<reference evidence="2 3" key="1">
    <citation type="submission" date="2018-11" db="EMBL/GenBank/DDBJ databases">
        <title>Sequencing the genomes of 1000 actinobacteria strains.</title>
        <authorList>
            <person name="Klenk H.-P."/>
        </authorList>
    </citation>
    <scope>NUCLEOTIDE SEQUENCE [LARGE SCALE GENOMIC DNA]</scope>
    <source>
        <strain evidence="2 3">DSM 44781</strain>
    </source>
</reference>
<name>A0A3N4R9L4_9ACTN</name>
<evidence type="ECO:0000313" key="2">
    <source>
        <dbReference type="EMBL" id="RPE27291.1"/>
    </source>
</evidence>
<dbReference type="AlphaFoldDB" id="A0A3N4R9L4"/>
<accession>A0A3N4R9L4</accession>
<keyword evidence="3" id="KW-1185">Reference proteome</keyword>
<evidence type="ECO:0000313" key="3">
    <source>
        <dbReference type="Proteomes" id="UP000266906"/>
    </source>
</evidence>
<protein>
    <submittedName>
        <fullName evidence="2">SPP1 Gp6-like portal protein</fullName>
    </submittedName>
</protein>
<dbReference type="Proteomes" id="UP000266906">
    <property type="component" value="Unassembled WGS sequence"/>
</dbReference>
<dbReference type="InterPro" id="IPR021145">
    <property type="entry name" value="Portal_protein_SPP1_Gp6-like"/>
</dbReference>
<dbReference type="RefSeq" id="WP_123821645.1">
    <property type="nucleotide sequence ID" value="NZ_RKQG01000004.1"/>
</dbReference>
<proteinExistence type="predicted"/>
<feature type="compositionally biased region" description="Pro residues" evidence="1">
    <location>
        <begin position="450"/>
        <end position="473"/>
    </location>
</feature>